<evidence type="ECO:0000259" key="1">
    <source>
        <dbReference type="Pfam" id="PF01593"/>
    </source>
</evidence>
<dbReference type="InterPro" id="IPR036188">
    <property type="entry name" value="FAD/NAD-bd_sf"/>
</dbReference>
<dbReference type="PRINTS" id="PR00419">
    <property type="entry name" value="ADXRDTASE"/>
</dbReference>
<feature type="domain" description="Amine oxidase" evidence="1">
    <location>
        <begin position="94"/>
        <end position="313"/>
    </location>
</feature>
<dbReference type="PANTHER" id="PTHR16128:SF5">
    <property type="entry name" value="FAD_NAD(P)-BINDING OXIDOREDUCTASE FAMILY PROTEIN"/>
    <property type="match status" value="1"/>
</dbReference>
<dbReference type="Pfam" id="PF01593">
    <property type="entry name" value="Amino_oxidase"/>
    <property type="match status" value="1"/>
</dbReference>
<dbReference type="Pfam" id="PF13450">
    <property type="entry name" value="NAD_binding_8"/>
    <property type="match status" value="1"/>
</dbReference>
<dbReference type="RefSeq" id="WP_331852705.1">
    <property type="nucleotide sequence ID" value="NZ_AP019389.1"/>
</dbReference>
<dbReference type="GO" id="GO:0016491">
    <property type="term" value="F:oxidoreductase activity"/>
    <property type="evidence" value="ECO:0007669"/>
    <property type="project" value="InterPro"/>
</dbReference>
<dbReference type="SUPFAM" id="SSF51905">
    <property type="entry name" value="FAD/NAD(P)-binding domain"/>
    <property type="match status" value="1"/>
</dbReference>
<gene>
    <name evidence="2" type="ORF">EKJ_27000</name>
</gene>
<proteinExistence type="predicted"/>
<dbReference type="Proteomes" id="UP000290057">
    <property type="component" value="Chromosome"/>
</dbReference>
<keyword evidence="3" id="KW-1185">Reference proteome</keyword>
<protein>
    <recommendedName>
        <fullName evidence="1">Amine oxidase domain-containing protein</fullName>
    </recommendedName>
</protein>
<accession>A0A3T1CLR1</accession>
<dbReference type="Gene3D" id="3.90.660.10">
    <property type="match status" value="1"/>
</dbReference>
<dbReference type="InterPro" id="IPR002937">
    <property type="entry name" value="Amino_oxidase"/>
</dbReference>
<dbReference type="Gene3D" id="3.50.50.60">
    <property type="entry name" value="FAD/NAD(P)-binding domain"/>
    <property type="match status" value="1"/>
</dbReference>
<reference evidence="2 3" key="1">
    <citation type="submission" date="2019-01" db="EMBL/GenBank/DDBJ databases">
        <title>Complete genome sequence of Erythrobacter flavus KJ5.</title>
        <authorList>
            <person name="Kanesaki Y."/>
            <person name="Brotosudarmo T."/>
            <person name="Moriuchi R."/>
            <person name="Awai K."/>
        </authorList>
    </citation>
    <scope>NUCLEOTIDE SEQUENCE [LARGE SCALE GENOMIC DNA]</scope>
    <source>
        <strain evidence="2 3">KJ5</strain>
    </source>
</reference>
<organism evidence="2 3">
    <name type="scientific">Qipengyuania flava</name>
    <dbReference type="NCBI Taxonomy" id="192812"/>
    <lineage>
        <taxon>Bacteria</taxon>
        <taxon>Pseudomonadati</taxon>
        <taxon>Pseudomonadota</taxon>
        <taxon>Alphaproteobacteria</taxon>
        <taxon>Sphingomonadales</taxon>
        <taxon>Erythrobacteraceae</taxon>
        <taxon>Qipengyuania</taxon>
    </lineage>
</organism>
<sequence length="318" mass="34074">MPEADGAMQIAIVGAGMAGLSCATRLAALGHEVALFDKGRGPGGRMATRRVEADGTTLSFDHGAQYFTARDPRFVEQVARWEREGVVARWDAAGEDAWVGTPAMNAPIKAMAGRHDVQFGTRIEQLLRDGDGWQLDGEGAPDRRFDAVVVALPAEQAGPLLQQHASAMGDLADTTRSAPCWTVMAAFEQRLPSEQDTIRHHGAIGWAARNNAKPGRGSAECWVVQASPDWSRTHLEDEATAVETALLDQLADAISAPLPPRLAISAHRWRFARSGAAGEEALWDAQQRIGVCGDWLLGPRVEAAYLSGLILAETVGGR</sequence>
<dbReference type="EMBL" id="AP019389">
    <property type="protein sequence ID" value="BBI21853.1"/>
    <property type="molecule type" value="Genomic_DNA"/>
</dbReference>
<evidence type="ECO:0000313" key="2">
    <source>
        <dbReference type="EMBL" id="BBI21853.1"/>
    </source>
</evidence>
<dbReference type="AlphaFoldDB" id="A0A3T1CLR1"/>
<name>A0A3T1CLR1_9SPHN</name>
<evidence type="ECO:0000313" key="3">
    <source>
        <dbReference type="Proteomes" id="UP000290057"/>
    </source>
</evidence>
<dbReference type="PANTHER" id="PTHR16128">
    <property type="entry name" value="FAD/NAD(P)-BINDING OXIDOREDUCTASE FAMILY PROTEIN"/>
    <property type="match status" value="1"/>
</dbReference>